<gene>
    <name evidence="2" type="ORF">VSF3289_03922</name>
    <name evidence="1" type="ORF">VSVS05_03411</name>
</gene>
<accession>A0A1B1NUZ1</accession>
<dbReference type="Proteomes" id="UP000095131">
    <property type="component" value="Unassembled WGS sequence"/>
</dbReference>
<evidence type="ECO:0000313" key="4">
    <source>
        <dbReference type="Proteomes" id="UP000095131"/>
    </source>
</evidence>
<dbReference type="GeneID" id="96874836"/>
<protein>
    <submittedName>
        <fullName evidence="2">Uncharacterized protein</fullName>
    </submittedName>
</protein>
<name>A0A1B1NUZ1_9VIBR</name>
<dbReference type="STRING" id="45658.VSVS12_03847"/>
<dbReference type="EMBL" id="CP016415">
    <property type="protein sequence ID" value="ANU38449.1"/>
    <property type="molecule type" value="Genomic_DNA"/>
</dbReference>
<dbReference type="RefSeq" id="WP_005599390.1">
    <property type="nucleotide sequence ID" value="NZ_CP016308.1"/>
</dbReference>
<dbReference type="OrthoDB" id="5906703at2"/>
<reference evidence="2 4" key="2">
    <citation type="submission" date="2016-08" db="EMBL/GenBank/DDBJ databases">
        <title>Genome sequencing of Vibrio scophthalmi strain FP3289, an isolated from Paralichthys olivaceus.</title>
        <authorList>
            <person name="Han H.-J."/>
        </authorList>
    </citation>
    <scope>NUCLEOTIDE SEQUENCE [LARGE SCALE GENOMIC DNA]</scope>
    <source>
        <strain evidence="2 4">FP3289</strain>
    </source>
</reference>
<dbReference type="KEGG" id="vsc:VSVS12_03847"/>
<dbReference type="PATRIC" id="fig|45658.6.peg.3790"/>
<sequence>MATVHNARTTTYLQRSYHDSKRLELLKASLHQLTPSQLRELRGVINTKLDDSARFKVTDEEQRLINSLF</sequence>
<organism evidence="2 4">
    <name type="scientific">Vibrio scophthalmi</name>
    <dbReference type="NCBI Taxonomy" id="45658"/>
    <lineage>
        <taxon>Bacteria</taxon>
        <taxon>Pseudomonadati</taxon>
        <taxon>Pseudomonadota</taxon>
        <taxon>Gammaproteobacteria</taxon>
        <taxon>Vibrionales</taxon>
        <taxon>Vibrionaceae</taxon>
        <taxon>Vibrio</taxon>
    </lineage>
</organism>
<evidence type="ECO:0000313" key="1">
    <source>
        <dbReference type="EMBL" id="ANU38449.1"/>
    </source>
</evidence>
<dbReference type="AlphaFoldDB" id="A0A1B1NUZ1"/>
<evidence type="ECO:0000313" key="3">
    <source>
        <dbReference type="Proteomes" id="UP000092528"/>
    </source>
</evidence>
<dbReference type="Proteomes" id="UP000092528">
    <property type="component" value="Chromosome 2"/>
</dbReference>
<proteinExistence type="predicted"/>
<evidence type="ECO:0000313" key="2">
    <source>
        <dbReference type="EMBL" id="ODS04783.1"/>
    </source>
</evidence>
<reference evidence="1 3" key="1">
    <citation type="submission" date="2016-07" db="EMBL/GenBank/DDBJ databases">
        <title>Genome sequencing of Vibrio scophthalmi strain VS-05, an isolated from Paralichthys olivaceus.</title>
        <authorList>
            <person name="Han H.-J."/>
        </authorList>
    </citation>
    <scope>NUCLEOTIDE SEQUENCE [LARGE SCALE GENOMIC DNA]</scope>
    <source>
        <strain evidence="1 3">VS-05</strain>
    </source>
</reference>
<keyword evidence="3" id="KW-1185">Reference proteome</keyword>
<dbReference type="EMBL" id="MDCJ01000007">
    <property type="protein sequence ID" value="ODS04783.1"/>
    <property type="molecule type" value="Genomic_DNA"/>
</dbReference>